<evidence type="ECO:0000256" key="2">
    <source>
        <dbReference type="ARBA" id="ARBA00022559"/>
    </source>
</evidence>
<dbReference type="InterPro" id="IPR000889">
    <property type="entry name" value="Glutathione_peroxidase"/>
</dbReference>
<reference evidence="4" key="1">
    <citation type="submission" date="2025-08" db="UniProtKB">
        <authorList>
            <consortium name="Ensembl"/>
        </authorList>
    </citation>
    <scope>IDENTIFICATION</scope>
</reference>
<protein>
    <recommendedName>
        <fullName evidence="6">Glutathione peroxidase 4</fullName>
    </recommendedName>
</protein>
<dbReference type="PROSITE" id="PS51355">
    <property type="entry name" value="GLUTATHIONE_PEROXID_3"/>
    <property type="match status" value="1"/>
</dbReference>
<keyword evidence="2" id="KW-0575">Peroxidase</keyword>
<keyword evidence="5" id="KW-1185">Reference proteome</keyword>
<dbReference type="Gene3D" id="3.40.30.10">
    <property type="entry name" value="Glutaredoxin"/>
    <property type="match status" value="1"/>
</dbReference>
<evidence type="ECO:0000313" key="4">
    <source>
        <dbReference type="Ensembl" id="ENSPTXP00000026095.1"/>
    </source>
</evidence>
<organism evidence="4 5">
    <name type="scientific">Pseudonaja textilis</name>
    <name type="common">Eastern brown snake</name>
    <dbReference type="NCBI Taxonomy" id="8673"/>
    <lineage>
        <taxon>Eukaryota</taxon>
        <taxon>Metazoa</taxon>
        <taxon>Chordata</taxon>
        <taxon>Craniata</taxon>
        <taxon>Vertebrata</taxon>
        <taxon>Euteleostomi</taxon>
        <taxon>Lepidosauria</taxon>
        <taxon>Squamata</taxon>
        <taxon>Bifurcata</taxon>
        <taxon>Unidentata</taxon>
        <taxon>Episquamata</taxon>
        <taxon>Toxicofera</taxon>
        <taxon>Serpentes</taxon>
        <taxon>Colubroidea</taxon>
        <taxon>Elapidae</taxon>
        <taxon>Hydrophiinae</taxon>
        <taxon>Pseudonaja</taxon>
    </lineage>
</organism>
<keyword evidence="3" id="KW-0560">Oxidoreductase</keyword>
<comment type="similarity">
    <text evidence="1">Belongs to the glutathione peroxidase family.</text>
</comment>
<evidence type="ECO:0000256" key="3">
    <source>
        <dbReference type="ARBA" id="ARBA00023002"/>
    </source>
</evidence>
<dbReference type="GO" id="GO:0006979">
    <property type="term" value="P:response to oxidative stress"/>
    <property type="evidence" value="ECO:0007669"/>
    <property type="project" value="InterPro"/>
</dbReference>
<evidence type="ECO:0000256" key="1">
    <source>
        <dbReference type="ARBA" id="ARBA00006926"/>
    </source>
</evidence>
<dbReference type="OMA" id="PLCLMIT"/>
<dbReference type="GeneTree" id="ENSGT00940000170739"/>
<dbReference type="Proteomes" id="UP000472273">
    <property type="component" value="Unplaced"/>
</dbReference>
<reference evidence="4" key="2">
    <citation type="submission" date="2025-09" db="UniProtKB">
        <authorList>
            <consortium name="Ensembl"/>
        </authorList>
    </citation>
    <scope>IDENTIFICATION</scope>
</reference>
<evidence type="ECO:0008006" key="6">
    <source>
        <dbReference type="Google" id="ProtNLM"/>
    </source>
</evidence>
<sequence length="76" mass="8358">WGTESEFAFAAKSWFDSKAACLGFGLKHGPSLCAQKSDWQSAKSIYEFHALDINGQDVSLEIYRGLVCIITNVATQ</sequence>
<dbReference type="AlphaFoldDB" id="A0A670ZTJ6"/>
<gene>
    <name evidence="4" type="primary">GPX4</name>
</gene>
<proteinExistence type="inferred from homology"/>
<dbReference type="GO" id="GO:0004601">
    <property type="term" value="F:peroxidase activity"/>
    <property type="evidence" value="ECO:0007669"/>
    <property type="project" value="UniProtKB-KW"/>
</dbReference>
<accession>A0A670ZTJ6</accession>
<name>A0A670ZTJ6_PSETE</name>
<dbReference type="Ensembl" id="ENSPTXT00000026902.1">
    <property type="protein sequence ID" value="ENSPTXP00000026095.1"/>
    <property type="gene ID" value="ENSPTXG00000018110.1"/>
</dbReference>
<evidence type="ECO:0000313" key="5">
    <source>
        <dbReference type="Proteomes" id="UP000472273"/>
    </source>
</evidence>